<dbReference type="EMBL" id="KX117080">
    <property type="protein sequence ID" value="ANF29918.1"/>
    <property type="molecule type" value="Genomic_DNA"/>
</dbReference>
<dbReference type="Gene3D" id="3.90.550.10">
    <property type="entry name" value="Spore Coat Polysaccharide Biosynthesis Protein SpsA, Chain A"/>
    <property type="match status" value="1"/>
</dbReference>
<reference evidence="2" key="1">
    <citation type="journal article" date="2016" name="PLoS ONE">
        <title>Genetic Diversity of O-Antigens in Hafnia alvei and the Development of a Suspension Array for Serotype Detection.</title>
        <authorList>
            <person name="Duan Z."/>
            <person name="Niedziela T."/>
            <person name="Lugowski C."/>
            <person name="Cao B."/>
            <person name="Wang T."/>
            <person name="Xu L."/>
            <person name="Yang B."/>
            <person name="Liu B."/>
            <person name="Wang L."/>
        </authorList>
    </citation>
    <scope>NUCLEOTIDE SEQUENCE</scope>
    <source>
        <strain evidence="2">PCM1192</strain>
    </source>
</reference>
<protein>
    <submittedName>
        <fullName evidence="2">Glycosyltransferase family 2</fullName>
    </submittedName>
</protein>
<sequence length="282" mass="33572">MKIIIQIVLYNKKFEDSITLASLYAIKEILQSYPVKIKIQDNSCEEMRDCNYLLEINNYVECTYHHSPQNLTLREIYNQSLSKLVDGDYICLLDDDTNITEKYFRDAVEYIRENPDIGLIVPQIYVYGKMYSPHKSYFFFNKPIMKKINGLCKTQFMSAINSGMIINAKFFSNSGFRYPSYTDFYGTDKVFFDKYAEHYEYFYVLDVFIEHNVSNHPENTDVDGYIKILNITNKFWREYLKDKKMLLSLYSVYMFLYSLKMSLKKKNISFVMNFIKKGLKNE</sequence>
<feature type="domain" description="Glycosyltransferase 2-like" evidence="1">
    <location>
        <begin position="59"/>
        <end position="169"/>
    </location>
</feature>
<name>A0A172WZX6_HAFAL</name>
<evidence type="ECO:0000259" key="1">
    <source>
        <dbReference type="Pfam" id="PF00535"/>
    </source>
</evidence>
<dbReference type="Pfam" id="PF00535">
    <property type="entry name" value="Glycos_transf_2"/>
    <property type="match status" value="1"/>
</dbReference>
<dbReference type="GO" id="GO:0016740">
    <property type="term" value="F:transferase activity"/>
    <property type="evidence" value="ECO:0007669"/>
    <property type="project" value="UniProtKB-KW"/>
</dbReference>
<dbReference type="InterPro" id="IPR001173">
    <property type="entry name" value="Glyco_trans_2-like"/>
</dbReference>
<dbReference type="AlphaFoldDB" id="A0A172WZX6"/>
<dbReference type="SUPFAM" id="SSF53448">
    <property type="entry name" value="Nucleotide-diphospho-sugar transferases"/>
    <property type="match status" value="1"/>
</dbReference>
<dbReference type="InterPro" id="IPR029044">
    <property type="entry name" value="Nucleotide-diphossugar_trans"/>
</dbReference>
<organism evidence="2">
    <name type="scientific">Hafnia alvei</name>
    <dbReference type="NCBI Taxonomy" id="569"/>
    <lineage>
        <taxon>Bacteria</taxon>
        <taxon>Pseudomonadati</taxon>
        <taxon>Pseudomonadota</taxon>
        <taxon>Gammaproteobacteria</taxon>
        <taxon>Enterobacterales</taxon>
        <taxon>Hafniaceae</taxon>
        <taxon>Hafnia</taxon>
    </lineage>
</organism>
<accession>A0A172WZX6</accession>
<keyword evidence="2" id="KW-0808">Transferase</keyword>
<proteinExistence type="predicted"/>
<evidence type="ECO:0000313" key="2">
    <source>
        <dbReference type="EMBL" id="ANF29918.1"/>
    </source>
</evidence>